<protein>
    <submittedName>
        <fullName evidence="2">Uncharacterized protein</fullName>
    </submittedName>
</protein>
<organism evidence="2">
    <name type="scientific">uncultured Caudovirales phage</name>
    <dbReference type="NCBI Taxonomy" id="2100421"/>
    <lineage>
        <taxon>Viruses</taxon>
        <taxon>Duplodnaviria</taxon>
        <taxon>Heunggongvirae</taxon>
        <taxon>Uroviricota</taxon>
        <taxon>Caudoviricetes</taxon>
        <taxon>Peduoviridae</taxon>
        <taxon>Maltschvirus</taxon>
        <taxon>Maltschvirus maltsch</taxon>
    </lineage>
</organism>
<dbReference type="EMBL" id="LR796944">
    <property type="protein sequence ID" value="CAB4177064.1"/>
    <property type="molecule type" value="Genomic_DNA"/>
</dbReference>
<evidence type="ECO:0000313" key="4">
    <source>
        <dbReference type="EMBL" id="CAB4223142.1"/>
    </source>
</evidence>
<proteinExistence type="predicted"/>
<sequence>MNPESEEFVEMVDNIDEMLVDACVKYKLPPLLLASVVLARLMLLNQNSENFKNLVLAMASANTDIRSNHVVH</sequence>
<dbReference type="EMBL" id="LR796815">
    <property type="protein sequence ID" value="CAB4168062.1"/>
    <property type="molecule type" value="Genomic_DNA"/>
</dbReference>
<dbReference type="EMBL" id="LR797534">
    <property type="protein sequence ID" value="CAB4223142.1"/>
    <property type="molecule type" value="Genomic_DNA"/>
</dbReference>
<gene>
    <name evidence="4" type="ORF">UFOVP1666_143</name>
    <name evidence="1" type="ORF">UFOVP867_98</name>
    <name evidence="2" type="ORF">UFOVP913_100</name>
    <name evidence="3" type="ORF">UFOVP993_153</name>
</gene>
<name>A0A6J5PFU0_9CAUD</name>
<evidence type="ECO:0000313" key="3">
    <source>
        <dbReference type="EMBL" id="CAB4177064.1"/>
    </source>
</evidence>
<dbReference type="EMBL" id="LR796858">
    <property type="protein sequence ID" value="CAB4170749.1"/>
    <property type="molecule type" value="Genomic_DNA"/>
</dbReference>
<evidence type="ECO:0000313" key="1">
    <source>
        <dbReference type="EMBL" id="CAB4168062.1"/>
    </source>
</evidence>
<evidence type="ECO:0000313" key="2">
    <source>
        <dbReference type="EMBL" id="CAB4170749.1"/>
    </source>
</evidence>
<accession>A0A6J5PFU0</accession>
<reference evidence="2" key="1">
    <citation type="submission" date="2020-05" db="EMBL/GenBank/DDBJ databases">
        <authorList>
            <person name="Chiriac C."/>
            <person name="Salcher M."/>
            <person name="Ghai R."/>
            <person name="Kavagutti S V."/>
        </authorList>
    </citation>
    <scope>NUCLEOTIDE SEQUENCE</scope>
</reference>